<feature type="binding site" evidence="1">
    <location>
        <position position="17"/>
    </location>
    <ligand>
        <name>Zn(2+)</name>
        <dbReference type="ChEBI" id="CHEBI:29105"/>
    </ligand>
</feature>
<dbReference type="OrthoDB" id="7764603at2759"/>
<evidence type="ECO:0000259" key="3">
    <source>
        <dbReference type="PROSITE" id="PS51915"/>
    </source>
</evidence>
<accession>A0A1E1WUP6</accession>
<dbReference type="InterPro" id="IPR012934">
    <property type="entry name" value="Znf_AD"/>
</dbReference>
<gene>
    <name evidence="4" type="ORF">g.16492</name>
</gene>
<evidence type="ECO:0000256" key="1">
    <source>
        <dbReference type="PROSITE-ProRule" id="PRU01263"/>
    </source>
</evidence>
<name>A0A1E1WUP6_PECGO</name>
<evidence type="ECO:0000313" key="4">
    <source>
        <dbReference type="EMBL" id="JAT90735.1"/>
    </source>
</evidence>
<dbReference type="GO" id="GO:0008270">
    <property type="term" value="F:zinc ion binding"/>
    <property type="evidence" value="ECO:0007669"/>
    <property type="project" value="UniProtKB-UniRule"/>
</dbReference>
<feature type="compositionally biased region" description="Basic residues" evidence="2">
    <location>
        <begin position="148"/>
        <end position="157"/>
    </location>
</feature>
<proteinExistence type="predicted"/>
<dbReference type="PROSITE" id="PS51915">
    <property type="entry name" value="ZAD"/>
    <property type="match status" value="1"/>
</dbReference>
<feature type="compositionally biased region" description="Polar residues" evidence="2">
    <location>
        <begin position="597"/>
        <end position="610"/>
    </location>
</feature>
<reference evidence="4" key="1">
    <citation type="submission" date="2015-09" db="EMBL/GenBank/DDBJ databases">
        <title>De novo assembly of Pectinophora gossypiella (Pink Bollworm) gut transcriptome.</title>
        <authorList>
            <person name="Tassone E.E."/>
        </authorList>
    </citation>
    <scope>NUCLEOTIDE SEQUENCE</scope>
</reference>
<feature type="binding site" evidence="1">
    <location>
        <position position="14"/>
    </location>
    <ligand>
        <name>Zn(2+)</name>
        <dbReference type="ChEBI" id="CHEBI:29105"/>
    </ligand>
</feature>
<keyword evidence="1" id="KW-0862">Zinc</keyword>
<protein>
    <recommendedName>
        <fullName evidence="3">ZAD domain-containing protein</fullName>
    </recommendedName>
</protein>
<dbReference type="EMBL" id="GDQN01000319">
    <property type="protein sequence ID" value="JAT90735.1"/>
    <property type="molecule type" value="Transcribed_RNA"/>
</dbReference>
<feature type="binding site" evidence="1">
    <location>
        <position position="53"/>
    </location>
    <ligand>
        <name>Zn(2+)</name>
        <dbReference type="ChEBI" id="CHEBI:29105"/>
    </ligand>
</feature>
<keyword evidence="1" id="KW-0863">Zinc-finger</keyword>
<organism evidence="4">
    <name type="scientific">Pectinophora gossypiella</name>
    <name type="common">Cotton pink bollworm</name>
    <name type="synonym">Depressaria gossypiella</name>
    <dbReference type="NCBI Taxonomy" id="13191"/>
    <lineage>
        <taxon>Eukaryota</taxon>
        <taxon>Metazoa</taxon>
        <taxon>Ecdysozoa</taxon>
        <taxon>Arthropoda</taxon>
        <taxon>Hexapoda</taxon>
        <taxon>Insecta</taxon>
        <taxon>Pterygota</taxon>
        <taxon>Neoptera</taxon>
        <taxon>Endopterygota</taxon>
        <taxon>Lepidoptera</taxon>
        <taxon>Glossata</taxon>
        <taxon>Ditrysia</taxon>
        <taxon>Gelechioidea</taxon>
        <taxon>Gelechiidae</taxon>
        <taxon>Apatetrinae</taxon>
        <taxon>Pectinophora</taxon>
    </lineage>
</organism>
<dbReference type="GO" id="GO:0005634">
    <property type="term" value="C:nucleus"/>
    <property type="evidence" value="ECO:0007669"/>
    <property type="project" value="InterPro"/>
</dbReference>
<feature type="domain" description="ZAD" evidence="3">
    <location>
        <begin position="12"/>
        <end position="80"/>
    </location>
</feature>
<feature type="compositionally biased region" description="Polar residues" evidence="2">
    <location>
        <begin position="645"/>
        <end position="654"/>
    </location>
</feature>
<evidence type="ECO:0000256" key="2">
    <source>
        <dbReference type="SAM" id="MobiDB-lite"/>
    </source>
</evidence>
<dbReference type="AlphaFoldDB" id="A0A1E1WUP6"/>
<dbReference type="SUPFAM" id="SSF57716">
    <property type="entry name" value="Glucocorticoid receptor-like (DNA-binding domain)"/>
    <property type="match status" value="1"/>
</dbReference>
<feature type="region of interest" description="Disordered" evidence="2">
    <location>
        <begin position="645"/>
        <end position="667"/>
    </location>
</feature>
<sequence length="861" mass="96548">MDMVKVDPKMFVTCRLCLENMGMYQITPVVQQQVKYCFDIDVDPFDGLPQLICKSCETILTEYHTKKRIFIGRQNALKAKLAVRQEVEEESRESPHQEAVSSSHQDNNENPEPRPNEHTTAKKRFARILSTSSSSDIDRNDSPSVAISKKKQMKRKKTSELWKKTYSQMFSCNLCGNHNKYLKSRNSLRKHMKKHRNLVSQFENIINRPCILSITKIDGKANKTGSSDAVVISQDKIIGPERDNTYNTIYCAKEEKSNVIPNDDGAIKGTVRKRRRLLSESSTDTVVLDGNNSHGTSNIQLTVNKETELECINIDDSSNSSATTSIKGHTNYIQLQEADKKTIDNLIKVSHNRYMLRKHETVDNENKPKDLPLIKHKLLSMGRKVINKQGMACTGLLRFIERQNLEIKWIPTNPQKNTGSSDGKFVRIMPRLKGKEDLSPDRSGWKYVLDPPEMKSVAVNNTKNKGNKPVRTVNQKPQTEVTLNKTEPERLYEDTYHITESDRKLLNANPVANPKQLPKKLNTTDSKIILKSVAVAVPKAAVVPNAVVLPNTFVVNNPEGHSSLCVLDRSPDKETCMPIITSTTSLAIPSLPAPPMEQNNGNKLNGDKTSNTANAVEVDKPAPRIKVKPFTELMSERALQFIGQNQDTKTSTPSVGVWKQDAPSGGPWQPGGKIAPSIKPNNQNQMATLTDVSTGTPLPIKSNPAPVPLHAVNRGLVRLDSVELPNTTTDSPFKYVKNLLQIHNINLLSSDQPVPQHFACLIKFKLMFLRETVKTPVTLSLSIYCSGNNFSLIVKDSTQLTNLDLSKLTATWQWEILKTFVTREDIIQKMTHSAQRIGQQEHEHTKGFLCVLKSIKYTAIS</sequence>
<feature type="compositionally biased region" description="Basic and acidic residues" evidence="2">
    <location>
        <begin position="111"/>
        <end position="120"/>
    </location>
</feature>
<keyword evidence="1" id="KW-0479">Metal-binding</keyword>
<feature type="region of interest" description="Disordered" evidence="2">
    <location>
        <begin position="87"/>
        <end position="159"/>
    </location>
</feature>
<feature type="binding site" evidence="1">
    <location>
        <position position="56"/>
    </location>
    <ligand>
        <name>Zn(2+)</name>
        <dbReference type="ChEBI" id="CHEBI:29105"/>
    </ligand>
</feature>
<feature type="region of interest" description="Disordered" evidence="2">
    <location>
        <begin position="587"/>
        <end position="610"/>
    </location>
</feature>